<dbReference type="OrthoDB" id="8536512at2"/>
<organism evidence="2 3">
    <name type="scientific">Runella aurantiaca</name>
    <dbReference type="NCBI Taxonomy" id="2282308"/>
    <lineage>
        <taxon>Bacteria</taxon>
        <taxon>Pseudomonadati</taxon>
        <taxon>Bacteroidota</taxon>
        <taxon>Cytophagia</taxon>
        <taxon>Cytophagales</taxon>
        <taxon>Spirosomataceae</taxon>
        <taxon>Runella</taxon>
    </lineage>
</organism>
<evidence type="ECO:0000313" key="2">
    <source>
        <dbReference type="EMBL" id="RDB02298.1"/>
    </source>
</evidence>
<dbReference type="Pfam" id="PF13155">
    <property type="entry name" value="Toprim_2"/>
    <property type="match status" value="1"/>
</dbReference>
<name>A0A369HY81_9BACT</name>
<dbReference type="Proteomes" id="UP000253141">
    <property type="component" value="Unassembled WGS sequence"/>
</dbReference>
<dbReference type="GO" id="GO:0006260">
    <property type="term" value="P:DNA replication"/>
    <property type="evidence" value="ECO:0007669"/>
    <property type="project" value="InterPro"/>
</dbReference>
<comment type="caution">
    <text evidence="2">The sequence shown here is derived from an EMBL/GenBank/DDBJ whole genome shotgun (WGS) entry which is preliminary data.</text>
</comment>
<keyword evidence="3" id="KW-1185">Reference proteome</keyword>
<dbReference type="GO" id="GO:0003677">
    <property type="term" value="F:DNA binding"/>
    <property type="evidence" value="ECO:0007669"/>
    <property type="project" value="InterPro"/>
</dbReference>
<evidence type="ECO:0008006" key="4">
    <source>
        <dbReference type="Google" id="ProtNLM"/>
    </source>
</evidence>
<dbReference type="EMBL" id="QPIW01000049">
    <property type="protein sequence ID" value="RDB02298.1"/>
    <property type="molecule type" value="Genomic_DNA"/>
</dbReference>
<feature type="compositionally biased region" description="Basic and acidic residues" evidence="1">
    <location>
        <begin position="110"/>
        <end position="123"/>
    </location>
</feature>
<dbReference type="SUPFAM" id="SSF57783">
    <property type="entry name" value="Zinc beta-ribbon"/>
    <property type="match status" value="1"/>
</dbReference>
<proteinExistence type="predicted"/>
<dbReference type="RefSeq" id="WP_114464601.1">
    <property type="nucleotide sequence ID" value="NZ_QPIW01000049.1"/>
</dbReference>
<sequence>MNISQAKEIPLDELLARLGFTPAKVVNGEIWYKSPFRANDDTPSFKLSASKKGWYDFGDAETNGGNILDFAIRYFKLGENDISGALRELRPFGATNVAKPSKQATQRAGKRPEQVSKKPVSEKPAKAVVELPAEPTGHTINYVKEFEVWQGYGRGRKFSPLAQYLLDRAITPNVAAPYLANVGFSPAKQPTKKWYGIGWLNQSGGYEVRMANSTGFKACIGTKDITFYAAKDHKPENPYNRLHVFESQFDFLSYLCMFEGVNPAQENYLILNSANLAGRAIEGIQAHEQKFDPLILWTQNDEPGQKAAAAFLALTDRAVLTAAHYYEGFKDLNDAFKAQKIKPDVPKAKFNPEFVQTYQASFKPQ</sequence>
<dbReference type="Gene3D" id="3.90.580.10">
    <property type="entry name" value="Zinc finger, CHC2-type domain"/>
    <property type="match status" value="1"/>
</dbReference>
<gene>
    <name evidence="2" type="ORF">DVG78_29535</name>
</gene>
<protein>
    <recommendedName>
        <fullName evidence="4">Zinc finger CHC2-type domain-containing protein</fullName>
    </recommendedName>
</protein>
<dbReference type="GO" id="GO:0008270">
    <property type="term" value="F:zinc ion binding"/>
    <property type="evidence" value="ECO:0007669"/>
    <property type="project" value="InterPro"/>
</dbReference>
<reference evidence="2 3" key="1">
    <citation type="submission" date="2018-07" db="EMBL/GenBank/DDBJ databases">
        <title>Genome analysis of Runella aurantiaca.</title>
        <authorList>
            <person name="Yang X."/>
        </authorList>
    </citation>
    <scope>NUCLEOTIDE SEQUENCE [LARGE SCALE GENOMIC DNA]</scope>
    <source>
        <strain evidence="2 3">YX9</strain>
    </source>
</reference>
<dbReference type="Gene3D" id="3.40.1360.10">
    <property type="match status" value="1"/>
</dbReference>
<evidence type="ECO:0000313" key="3">
    <source>
        <dbReference type="Proteomes" id="UP000253141"/>
    </source>
</evidence>
<evidence type="ECO:0000256" key="1">
    <source>
        <dbReference type="SAM" id="MobiDB-lite"/>
    </source>
</evidence>
<accession>A0A369HY81</accession>
<dbReference type="InterPro" id="IPR036977">
    <property type="entry name" value="DNA_primase_Znf_CHC2"/>
</dbReference>
<dbReference type="AlphaFoldDB" id="A0A369HY81"/>
<feature type="region of interest" description="Disordered" evidence="1">
    <location>
        <begin position="97"/>
        <end position="123"/>
    </location>
</feature>